<evidence type="ECO:0000313" key="3">
    <source>
        <dbReference type="Proteomes" id="UP001620645"/>
    </source>
</evidence>
<organism evidence="2 3">
    <name type="scientific">Heterodera schachtii</name>
    <name type="common">Sugarbeet cyst nematode worm</name>
    <name type="synonym">Tylenchus schachtii</name>
    <dbReference type="NCBI Taxonomy" id="97005"/>
    <lineage>
        <taxon>Eukaryota</taxon>
        <taxon>Metazoa</taxon>
        <taxon>Ecdysozoa</taxon>
        <taxon>Nematoda</taxon>
        <taxon>Chromadorea</taxon>
        <taxon>Rhabditida</taxon>
        <taxon>Tylenchina</taxon>
        <taxon>Tylenchomorpha</taxon>
        <taxon>Tylenchoidea</taxon>
        <taxon>Heteroderidae</taxon>
        <taxon>Heteroderinae</taxon>
        <taxon>Heterodera</taxon>
    </lineage>
</organism>
<proteinExistence type="predicted"/>
<comment type="caution">
    <text evidence="2">The sequence shown here is derived from an EMBL/GenBank/DDBJ whole genome shotgun (WGS) entry which is preliminary data.</text>
</comment>
<accession>A0ABD2JHY2</accession>
<evidence type="ECO:0000256" key="1">
    <source>
        <dbReference type="SAM" id="MobiDB-lite"/>
    </source>
</evidence>
<feature type="region of interest" description="Disordered" evidence="1">
    <location>
        <begin position="61"/>
        <end position="81"/>
    </location>
</feature>
<dbReference type="AlphaFoldDB" id="A0ABD2JHY2"/>
<sequence length="98" mass="9908">MGGRGGRGGIGDGDDFDGAALATTAPSVSLITQCSTLDFTTQLLHSSAAAALVEDELTGPIGEGMGQRMSPQRGGDFAFPCGGDIPSAPNWPLKLMIV</sequence>
<reference evidence="2 3" key="1">
    <citation type="submission" date="2024-10" db="EMBL/GenBank/DDBJ databases">
        <authorList>
            <person name="Kim D."/>
        </authorList>
    </citation>
    <scope>NUCLEOTIDE SEQUENCE [LARGE SCALE GENOMIC DNA]</scope>
    <source>
        <strain evidence="2">Taebaek</strain>
    </source>
</reference>
<keyword evidence="3" id="KW-1185">Reference proteome</keyword>
<evidence type="ECO:0000313" key="2">
    <source>
        <dbReference type="EMBL" id="KAL3090223.1"/>
    </source>
</evidence>
<gene>
    <name evidence="2" type="ORF">niasHS_006675</name>
</gene>
<protein>
    <submittedName>
        <fullName evidence="2">Uncharacterized protein</fullName>
    </submittedName>
</protein>
<dbReference type="EMBL" id="JBICCN010000143">
    <property type="protein sequence ID" value="KAL3090223.1"/>
    <property type="molecule type" value="Genomic_DNA"/>
</dbReference>
<name>A0ABD2JHY2_HETSC</name>
<dbReference type="Proteomes" id="UP001620645">
    <property type="component" value="Unassembled WGS sequence"/>
</dbReference>